<accession>A0ABQ1M911</accession>
<evidence type="ECO:0008006" key="3">
    <source>
        <dbReference type="Google" id="ProtNLM"/>
    </source>
</evidence>
<evidence type="ECO:0000313" key="1">
    <source>
        <dbReference type="EMBL" id="GGC33566.1"/>
    </source>
</evidence>
<gene>
    <name evidence="1" type="ORF">GCM10011386_27110</name>
</gene>
<protein>
    <recommendedName>
        <fullName evidence="3">HTH luxR-type domain-containing protein</fullName>
    </recommendedName>
</protein>
<proteinExistence type="predicted"/>
<evidence type="ECO:0000313" key="2">
    <source>
        <dbReference type="Proteomes" id="UP000597338"/>
    </source>
</evidence>
<organism evidence="1 2">
    <name type="scientific">Parapedobacter defluvii</name>
    <dbReference type="NCBI Taxonomy" id="2045106"/>
    <lineage>
        <taxon>Bacteria</taxon>
        <taxon>Pseudomonadati</taxon>
        <taxon>Bacteroidota</taxon>
        <taxon>Sphingobacteriia</taxon>
        <taxon>Sphingobacteriales</taxon>
        <taxon>Sphingobacteriaceae</taxon>
        <taxon>Parapedobacter</taxon>
    </lineage>
</organism>
<dbReference type="RefSeq" id="WP_188751584.1">
    <property type="nucleotide sequence ID" value="NZ_BMIK01000009.1"/>
</dbReference>
<sequence>MLADIPKIPSQVISEYINTCRRLLKLDKVELLEQTAALLDSCPIVPVLPDSYKN</sequence>
<dbReference type="Proteomes" id="UP000597338">
    <property type="component" value="Unassembled WGS sequence"/>
</dbReference>
<comment type="caution">
    <text evidence="1">The sequence shown here is derived from an EMBL/GenBank/DDBJ whole genome shotgun (WGS) entry which is preliminary data.</text>
</comment>
<dbReference type="EMBL" id="BMIK01000009">
    <property type="protein sequence ID" value="GGC33566.1"/>
    <property type="molecule type" value="Genomic_DNA"/>
</dbReference>
<reference evidence="2" key="1">
    <citation type="journal article" date="2019" name="Int. J. Syst. Evol. Microbiol.">
        <title>The Global Catalogue of Microorganisms (GCM) 10K type strain sequencing project: providing services to taxonomists for standard genome sequencing and annotation.</title>
        <authorList>
            <consortium name="The Broad Institute Genomics Platform"/>
            <consortium name="The Broad Institute Genome Sequencing Center for Infectious Disease"/>
            <person name="Wu L."/>
            <person name="Ma J."/>
        </authorList>
    </citation>
    <scope>NUCLEOTIDE SEQUENCE [LARGE SCALE GENOMIC DNA]</scope>
    <source>
        <strain evidence="2">CGMCC 1.15342</strain>
    </source>
</reference>
<keyword evidence="2" id="KW-1185">Reference proteome</keyword>
<name>A0ABQ1M911_9SPHI</name>